<keyword evidence="2 3" id="KW-0808">Transferase</keyword>
<dbReference type="Proteomes" id="UP001161247">
    <property type="component" value="Chromosome 9"/>
</dbReference>
<dbReference type="GO" id="GO:0080043">
    <property type="term" value="F:quercetin 3-O-glucosyltransferase activity"/>
    <property type="evidence" value="ECO:0007669"/>
    <property type="project" value="TreeGrafter"/>
</dbReference>
<dbReference type="Gene3D" id="3.40.50.2000">
    <property type="entry name" value="Glycogen Phosphorylase B"/>
    <property type="match status" value="2"/>
</dbReference>
<proteinExistence type="inferred from homology"/>
<dbReference type="SUPFAM" id="SSF53756">
    <property type="entry name" value="UDP-Glycosyltransferase/glycogen phosphorylase"/>
    <property type="match status" value="1"/>
</dbReference>
<dbReference type="InterPro" id="IPR002213">
    <property type="entry name" value="UDP_glucos_trans"/>
</dbReference>
<evidence type="ECO:0000256" key="4">
    <source>
        <dbReference type="RuleBase" id="RU362057"/>
    </source>
</evidence>
<evidence type="ECO:0000313" key="6">
    <source>
        <dbReference type="Proteomes" id="UP001161247"/>
    </source>
</evidence>
<dbReference type="PROSITE" id="PS00375">
    <property type="entry name" value="UDPGT"/>
    <property type="match status" value="1"/>
</dbReference>
<keyword evidence="3" id="KW-0328">Glycosyltransferase</keyword>
<dbReference type="CDD" id="cd03784">
    <property type="entry name" value="GT1_Gtf-like"/>
    <property type="match status" value="1"/>
</dbReference>
<dbReference type="EC" id="2.4.1.-" evidence="4"/>
<dbReference type="PANTHER" id="PTHR11926:SF1539">
    <property type="entry name" value="GLYCOSYLTRANSFERASE"/>
    <property type="match status" value="1"/>
</dbReference>
<evidence type="ECO:0000313" key="5">
    <source>
        <dbReference type="EMBL" id="CAI9117530.1"/>
    </source>
</evidence>
<comment type="similarity">
    <text evidence="1 3">Belongs to the UDP-glycosyltransferase family.</text>
</comment>
<organism evidence="5 6">
    <name type="scientific">Oldenlandia corymbosa var. corymbosa</name>
    <dbReference type="NCBI Taxonomy" id="529605"/>
    <lineage>
        <taxon>Eukaryota</taxon>
        <taxon>Viridiplantae</taxon>
        <taxon>Streptophyta</taxon>
        <taxon>Embryophyta</taxon>
        <taxon>Tracheophyta</taxon>
        <taxon>Spermatophyta</taxon>
        <taxon>Magnoliopsida</taxon>
        <taxon>eudicotyledons</taxon>
        <taxon>Gunneridae</taxon>
        <taxon>Pentapetalae</taxon>
        <taxon>asterids</taxon>
        <taxon>lamiids</taxon>
        <taxon>Gentianales</taxon>
        <taxon>Rubiaceae</taxon>
        <taxon>Rubioideae</taxon>
        <taxon>Spermacoceae</taxon>
        <taxon>Hedyotis-Oldenlandia complex</taxon>
        <taxon>Oldenlandia</taxon>
    </lineage>
</organism>
<dbReference type="FunFam" id="3.40.50.2000:FF:000019">
    <property type="entry name" value="Glycosyltransferase"/>
    <property type="match status" value="1"/>
</dbReference>
<dbReference type="AlphaFoldDB" id="A0AAV1ECU9"/>
<accession>A0AAV1ECU9</accession>
<gene>
    <name evidence="5" type="ORF">OLC1_LOCUS23579</name>
</gene>
<dbReference type="Pfam" id="PF00201">
    <property type="entry name" value="UDPGT"/>
    <property type="match status" value="1"/>
</dbReference>
<sequence>MEKRHFLIVTYPGQGNINPTLQFSKLLAKYGVRVTFSTSFAAIRRMSKIRFSLPKNLTIVPFSDGYDNGWEDFTTYYTSLVTIGSQNIEKLIINQAQEGHPITHLVYTTMMSWVGEVVQKFNIPSTLLWIQPASMFDIYYFYFNGYGKIIADSEKTNDLVELPGLPPLTCRDFPSFLFKSSPDIYGISLPSIKKHFEVLEMNGDCPTILVNSFDALEPEALRVVDKFKFVAIGPLVPLAYLDGKDPLDASFGGDLLPNYDGDSVIEWLNSKPKNSVVYVAFGSYWDLGLKQMEEIAKGLLQSKKPFLWAIRKAKHGEKSGEKLGCRDELEKQGRIVEWCSQVEVLSHSSVGCFVSHCGWNSSMESLVCGVPVLGLPQWTDQMTNVKLIQDVWKTGIRAMANEEGIVEGDEIRKGIKIVMESDEMRKNAGKLRDLTIEASKDGGSSSVNLKAFVDEVQAMNT</sequence>
<dbReference type="PANTHER" id="PTHR11926">
    <property type="entry name" value="GLUCOSYL/GLUCURONOSYL TRANSFERASES"/>
    <property type="match status" value="1"/>
</dbReference>
<evidence type="ECO:0000256" key="1">
    <source>
        <dbReference type="ARBA" id="ARBA00009995"/>
    </source>
</evidence>
<protein>
    <recommendedName>
        <fullName evidence="4">Glycosyltransferase</fullName>
        <ecNumber evidence="4">2.4.1.-</ecNumber>
    </recommendedName>
</protein>
<evidence type="ECO:0000256" key="3">
    <source>
        <dbReference type="RuleBase" id="RU003718"/>
    </source>
</evidence>
<evidence type="ECO:0000256" key="2">
    <source>
        <dbReference type="ARBA" id="ARBA00022679"/>
    </source>
</evidence>
<dbReference type="GO" id="GO:0080044">
    <property type="term" value="F:quercetin 7-O-glucosyltransferase activity"/>
    <property type="evidence" value="ECO:0007669"/>
    <property type="project" value="TreeGrafter"/>
</dbReference>
<name>A0AAV1ECU9_OLDCO</name>
<dbReference type="EMBL" id="OX459126">
    <property type="protein sequence ID" value="CAI9117530.1"/>
    <property type="molecule type" value="Genomic_DNA"/>
</dbReference>
<dbReference type="InterPro" id="IPR035595">
    <property type="entry name" value="UDP_glycos_trans_CS"/>
</dbReference>
<reference evidence="5" key="1">
    <citation type="submission" date="2023-03" db="EMBL/GenBank/DDBJ databases">
        <authorList>
            <person name="Julca I."/>
        </authorList>
    </citation>
    <scope>NUCLEOTIDE SEQUENCE</scope>
</reference>
<keyword evidence="6" id="KW-1185">Reference proteome</keyword>